<dbReference type="PANTHER" id="PTHR43762">
    <property type="entry name" value="L-GULONOLACTONE OXIDASE"/>
    <property type="match status" value="1"/>
</dbReference>
<comment type="caution">
    <text evidence="2">The sequence shown here is derived from an EMBL/GenBank/DDBJ whole genome shotgun (WGS) entry which is preliminary data.</text>
</comment>
<dbReference type="PANTHER" id="PTHR43762:SF1">
    <property type="entry name" value="D-ARABINONO-1,4-LACTONE OXIDASE"/>
    <property type="match status" value="1"/>
</dbReference>
<dbReference type="Proteomes" id="UP000708208">
    <property type="component" value="Unassembled WGS sequence"/>
</dbReference>
<dbReference type="PROSITE" id="PS51387">
    <property type="entry name" value="FAD_PCMH"/>
    <property type="match status" value="1"/>
</dbReference>
<dbReference type="EMBL" id="CAJVCH010552719">
    <property type="protein sequence ID" value="CAG7829746.1"/>
    <property type="molecule type" value="Genomic_DNA"/>
</dbReference>
<organism evidence="2 3">
    <name type="scientific">Allacma fusca</name>
    <dbReference type="NCBI Taxonomy" id="39272"/>
    <lineage>
        <taxon>Eukaryota</taxon>
        <taxon>Metazoa</taxon>
        <taxon>Ecdysozoa</taxon>
        <taxon>Arthropoda</taxon>
        <taxon>Hexapoda</taxon>
        <taxon>Collembola</taxon>
        <taxon>Symphypleona</taxon>
        <taxon>Sminthuridae</taxon>
        <taxon>Allacma</taxon>
    </lineage>
</organism>
<accession>A0A8J2LWT7</accession>
<evidence type="ECO:0000313" key="2">
    <source>
        <dbReference type="EMBL" id="CAG7829746.1"/>
    </source>
</evidence>
<dbReference type="InterPro" id="IPR015213">
    <property type="entry name" value="Cholesterol_OX_subst-bd"/>
</dbReference>
<dbReference type="GO" id="GO:0016899">
    <property type="term" value="F:oxidoreductase activity, acting on the CH-OH group of donors, oxygen as acceptor"/>
    <property type="evidence" value="ECO:0007669"/>
    <property type="project" value="InterPro"/>
</dbReference>
<proteinExistence type="predicted"/>
<dbReference type="Pfam" id="PF09129">
    <property type="entry name" value="Chol_subst-bind"/>
    <property type="match status" value="2"/>
</dbReference>
<feature type="non-terminal residue" evidence="2">
    <location>
        <position position="1"/>
    </location>
</feature>
<dbReference type="Pfam" id="PF01565">
    <property type="entry name" value="FAD_binding_4"/>
    <property type="match status" value="1"/>
</dbReference>
<dbReference type="InterPro" id="IPR016166">
    <property type="entry name" value="FAD-bd_PCMH"/>
</dbReference>
<name>A0A8J2LWT7_9HEXA</name>
<evidence type="ECO:0000259" key="1">
    <source>
        <dbReference type="PROSITE" id="PS51387"/>
    </source>
</evidence>
<gene>
    <name evidence="2" type="ORF">AFUS01_LOCUS39591</name>
</gene>
<dbReference type="AlphaFoldDB" id="A0A8J2LWT7"/>
<evidence type="ECO:0000313" key="3">
    <source>
        <dbReference type="Proteomes" id="UP000708208"/>
    </source>
</evidence>
<reference evidence="2" key="1">
    <citation type="submission" date="2021-06" db="EMBL/GenBank/DDBJ databases">
        <authorList>
            <person name="Hodson N. C."/>
            <person name="Mongue J. A."/>
            <person name="Jaron S. K."/>
        </authorList>
    </citation>
    <scope>NUCLEOTIDE SEQUENCE</scope>
</reference>
<dbReference type="InterPro" id="IPR006094">
    <property type="entry name" value="Oxid_FAD_bind_N"/>
</dbReference>
<protein>
    <recommendedName>
        <fullName evidence="1">FAD-binding PCMH-type domain-containing protein</fullName>
    </recommendedName>
</protein>
<dbReference type="InterPro" id="IPR010031">
    <property type="entry name" value="FAD_lactone_oxidase-like"/>
</dbReference>
<dbReference type="OrthoDB" id="415825at2759"/>
<dbReference type="GO" id="GO:0071949">
    <property type="term" value="F:FAD binding"/>
    <property type="evidence" value="ECO:0007669"/>
    <property type="project" value="InterPro"/>
</dbReference>
<keyword evidence="3" id="KW-1185">Reference proteome</keyword>
<feature type="domain" description="FAD-binding PCMH-type" evidence="1">
    <location>
        <begin position="65"/>
        <end position="256"/>
    </location>
</feature>
<sequence length="537" mass="61045">SAGHTQPDFFIFRGENYEEDPFSFLRPSSQNAEPNPMPFPILLTVLSTFPSSIEHKKIRYRNWSREIDAILWCTYPGSVFQVLEIVNWARNVGVRVHASGHRRSWVPLAVHKNDTDVILISTQYLTSMKVISNTTGDSSFWVEPGIFMEDLLKRLEEDSLTVSVIPSIGRITLGGALAISAHSTGVPITGEILQPGHTYGSLSNLIIGFTAVVYDQDLDMYTVKRLHRSDPDSSAIITNRSGRSFITNLTLRAGPLQWYECLSITNIPAHELFALSVPKTLTGILEGTGRLEAIWFVHSQYPWLKIWNLTDMKPRSSREVTSPNNYPFANMTKLQSSAWTKMYGRFRAEIINRSLTVERTKDIWGTGRNTFLLEVEVRVTGLDHPEHVLIKNSTTPAFSSLNPVRERPDWDVGIFFSVLTTHGTPGMYDFYRELEEFYFRNFNSNWSTVRPEWCKGWGYTNNDGWSNETILKNLKTLGKFSGWDEAFKVLQSYDPFGVFSGSSTNMFLKLDNNTSAPQILPNLEWATDTMFKVSETQ</sequence>